<gene>
    <name evidence="2" type="ORF">H4684_003058</name>
</gene>
<dbReference type="Gene3D" id="3.40.50.2000">
    <property type="entry name" value="Glycogen Phosphorylase B"/>
    <property type="match status" value="2"/>
</dbReference>
<feature type="domain" description="Glycosyltransferase subfamily 4-like N-terminal" evidence="1">
    <location>
        <begin position="13"/>
        <end position="176"/>
    </location>
</feature>
<sequence>MKIVSITPDIDSGGAAKSLFVLSRALAEKGHALRIMTTAKPSRTNRKVEELSAMGVEVHYFDIPYFPIRLIVCPIPFWKNVWRTVARLGEFRRLVGEVNAFGPDLVHYNSYTTLHTSTLLGAFPSVLHAREVLVEPAPTLPGLKALMRSRINEVIAISPEEGEQADRLFSIPVTTIFNSPSNLLRYEPFPEGEPIVYGAFSHITPIKGQLELVRACVRAADALRSANVRVRIYGGAVGIHQGYLDSVIDEIAVNNLGDVVSFEGFTDQPEEEMRRCHLIVRPDATGQPWGRDVIESLSMGRPVLATGSSQTFIKPGKNGMLIPPRDVPRLAEALTRMADRSELERMGRAAYDFACENLNPGTNIARVIDTLERVARQPR</sequence>
<evidence type="ECO:0000313" key="2">
    <source>
        <dbReference type="EMBL" id="MBE1426393.1"/>
    </source>
</evidence>
<evidence type="ECO:0000259" key="1">
    <source>
        <dbReference type="Pfam" id="PF13439"/>
    </source>
</evidence>
<organism evidence="2 3">
    <name type="scientific">Desulfomicrobium macestii</name>
    <dbReference type="NCBI Taxonomy" id="90731"/>
    <lineage>
        <taxon>Bacteria</taxon>
        <taxon>Pseudomonadati</taxon>
        <taxon>Thermodesulfobacteriota</taxon>
        <taxon>Desulfovibrionia</taxon>
        <taxon>Desulfovibrionales</taxon>
        <taxon>Desulfomicrobiaceae</taxon>
        <taxon>Desulfomicrobium</taxon>
    </lineage>
</organism>
<name>A0ABR9H6Q9_9BACT</name>
<dbReference type="Pfam" id="PF13692">
    <property type="entry name" value="Glyco_trans_1_4"/>
    <property type="match status" value="1"/>
</dbReference>
<dbReference type="SUPFAM" id="SSF53756">
    <property type="entry name" value="UDP-Glycosyltransferase/glycogen phosphorylase"/>
    <property type="match status" value="1"/>
</dbReference>
<proteinExistence type="predicted"/>
<dbReference type="PANTHER" id="PTHR12526">
    <property type="entry name" value="GLYCOSYLTRANSFERASE"/>
    <property type="match status" value="1"/>
</dbReference>
<dbReference type="InterPro" id="IPR028098">
    <property type="entry name" value="Glyco_trans_4-like_N"/>
</dbReference>
<dbReference type="Pfam" id="PF13439">
    <property type="entry name" value="Glyco_transf_4"/>
    <property type="match status" value="1"/>
</dbReference>
<dbReference type="Proteomes" id="UP000639010">
    <property type="component" value="Unassembled WGS sequence"/>
</dbReference>
<dbReference type="PANTHER" id="PTHR12526:SF630">
    <property type="entry name" value="GLYCOSYLTRANSFERASE"/>
    <property type="match status" value="1"/>
</dbReference>
<keyword evidence="3" id="KW-1185">Reference proteome</keyword>
<reference evidence="2 3" key="1">
    <citation type="submission" date="2020-10" db="EMBL/GenBank/DDBJ databases">
        <title>Genomic Encyclopedia of Type Strains, Phase IV (KMG-IV): sequencing the most valuable type-strain genomes for metagenomic binning, comparative biology and taxonomic classification.</title>
        <authorList>
            <person name="Goeker M."/>
        </authorList>
    </citation>
    <scope>NUCLEOTIDE SEQUENCE [LARGE SCALE GENOMIC DNA]</scope>
    <source>
        <strain evidence="2 3">DSM 4194</strain>
    </source>
</reference>
<dbReference type="RefSeq" id="WP_192624393.1">
    <property type="nucleotide sequence ID" value="NZ_JADBGG010000026.1"/>
</dbReference>
<evidence type="ECO:0000313" key="3">
    <source>
        <dbReference type="Proteomes" id="UP000639010"/>
    </source>
</evidence>
<dbReference type="EMBL" id="JADBGG010000026">
    <property type="protein sequence ID" value="MBE1426393.1"/>
    <property type="molecule type" value="Genomic_DNA"/>
</dbReference>
<protein>
    <submittedName>
        <fullName evidence="2">Glycosyltransferase involved in cell wall biosynthesis</fullName>
    </submittedName>
</protein>
<accession>A0ABR9H6Q9</accession>
<comment type="caution">
    <text evidence="2">The sequence shown here is derived from an EMBL/GenBank/DDBJ whole genome shotgun (WGS) entry which is preliminary data.</text>
</comment>